<proteinExistence type="predicted"/>
<dbReference type="Proteomes" id="UP000694416">
    <property type="component" value="Unplaced"/>
</dbReference>
<evidence type="ECO:0000313" key="5">
    <source>
        <dbReference type="Ensembl" id="ENSPTEP00000012126.1"/>
    </source>
</evidence>
<name>A0A8C9H516_9PRIM</name>
<sequence length="530" mass="62480">MGTIKTRYDELEEARRKNDLFLNLLNKLIAFDKKKIFLYPVNVQYVPDYLSIIKEPMDFTTMKHKVQSFKYKTFQAFEADFFLIINNCYMYNNENTIYHKIAETVENYYNKICFKIKKKYMNIHLFYHREDKQIMNRLFFNMNKKVTKKNVATKGNKKNDNITKKGKPGRPSTANKNIKRNNIIKTTVPINYTENKNKIKKIKKNEQPAVTKKQLHNNIIKNTVTSTIRDNINNYTTNVKTIPSYRVTEQIQNEKDKKEPLATMLDKEDFSVIISKISAFNDKSKYDFDRLINVLLDRRDNRRVVCNYVNISKSLYNIFFNNSITEKLKMGIGKQEFLNYVSNDIEWKQHGRKRGMYNLNKNADINNKKYKSSNNEKHSNNMSKYTQNDVQCENNNSGIYKEGVKEFMCYDKPHRVDNNENYTVPSAEKRVDLLANMEPDTETGADASTYINANTFAVNYDEHFNEKKNITDDLKIKNSETILNTNLSDPERNKMKEIITCNIDNNELIMNFLNYKKSVKNFIGEENIST</sequence>
<feature type="region of interest" description="Disordered" evidence="3">
    <location>
        <begin position="153"/>
        <end position="176"/>
    </location>
</feature>
<protein>
    <recommendedName>
        <fullName evidence="4">Bromo domain-containing protein</fullName>
    </recommendedName>
</protein>
<dbReference type="Gene3D" id="1.20.920.10">
    <property type="entry name" value="Bromodomain-like"/>
    <property type="match status" value="1"/>
</dbReference>
<evidence type="ECO:0000256" key="2">
    <source>
        <dbReference type="PROSITE-ProRule" id="PRU00035"/>
    </source>
</evidence>
<dbReference type="Ensembl" id="ENSPTET00000018294.1">
    <property type="protein sequence ID" value="ENSPTEP00000012126.1"/>
    <property type="gene ID" value="ENSPTEG00000013659.1"/>
</dbReference>
<dbReference type="InterPro" id="IPR051831">
    <property type="entry name" value="Bromodomain_contain_prot"/>
</dbReference>
<feature type="domain" description="Bromo" evidence="4">
    <location>
        <begin position="37"/>
        <end position="99"/>
    </location>
</feature>
<keyword evidence="6" id="KW-1185">Reference proteome</keyword>
<dbReference type="SUPFAM" id="SSF47370">
    <property type="entry name" value="Bromodomain"/>
    <property type="match status" value="1"/>
</dbReference>
<dbReference type="PANTHER" id="PTHR22881:SF27">
    <property type="entry name" value="BROMODOMAIN CONTAINING 7_9"/>
    <property type="match status" value="1"/>
</dbReference>
<evidence type="ECO:0000256" key="1">
    <source>
        <dbReference type="ARBA" id="ARBA00023117"/>
    </source>
</evidence>
<accession>A0A8C9H516</accession>
<evidence type="ECO:0000259" key="4">
    <source>
        <dbReference type="PROSITE" id="PS50014"/>
    </source>
</evidence>
<keyword evidence="1 2" id="KW-0103">Bromodomain</keyword>
<dbReference type="PANTHER" id="PTHR22881">
    <property type="entry name" value="BROMODOMAIN CONTAINING PROTEIN"/>
    <property type="match status" value="1"/>
</dbReference>
<organism evidence="5 6">
    <name type="scientific">Piliocolobus tephrosceles</name>
    <name type="common">Ugandan red Colobus</name>
    <dbReference type="NCBI Taxonomy" id="591936"/>
    <lineage>
        <taxon>Eukaryota</taxon>
        <taxon>Metazoa</taxon>
        <taxon>Chordata</taxon>
        <taxon>Craniata</taxon>
        <taxon>Vertebrata</taxon>
        <taxon>Euteleostomi</taxon>
        <taxon>Mammalia</taxon>
        <taxon>Eutheria</taxon>
        <taxon>Euarchontoglires</taxon>
        <taxon>Primates</taxon>
        <taxon>Haplorrhini</taxon>
        <taxon>Catarrhini</taxon>
        <taxon>Cercopithecidae</taxon>
        <taxon>Colobinae</taxon>
        <taxon>Piliocolobus</taxon>
    </lineage>
</organism>
<reference evidence="5" key="2">
    <citation type="submission" date="2025-09" db="UniProtKB">
        <authorList>
            <consortium name="Ensembl"/>
        </authorList>
    </citation>
    <scope>IDENTIFICATION</scope>
</reference>
<dbReference type="Pfam" id="PF00439">
    <property type="entry name" value="Bromodomain"/>
    <property type="match status" value="1"/>
</dbReference>
<evidence type="ECO:0000256" key="3">
    <source>
        <dbReference type="SAM" id="MobiDB-lite"/>
    </source>
</evidence>
<reference evidence="5" key="1">
    <citation type="submission" date="2025-08" db="UniProtKB">
        <authorList>
            <consortium name="Ensembl"/>
        </authorList>
    </citation>
    <scope>IDENTIFICATION</scope>
</reference>
<dbReference type="PRINTS" id="PR00503">
    <property type="entry name" value="BROMODOMAIN"/>
</dbReference>
<evidence type="ECO:0000313" key="6">
    <source>
        <dbReference type="Proteomes" id="UP000694416"/>
    </source>
</evidence>
<dbReference type="SMART" id="SM00297">
    <property type="entry name" value="BROMO"/>
    <property type="match status" value="1"/>
</dbReference>
<dbReference type="AlphaFoldDB" id="A0A8C9H516"/>
<dbReference type="InterPro" id="IPR001487">
    <property type="entry name" value="Bromodomain"/>
</dbReference>
<dbReference type="PROSITE" id="PS50014">
    <property type="entry name" value="BROMODOMAIN_2"/>
    <property type="match status" value="1"/>
</dbReference>
<dbReference type="InterPro" id="IPR036427">
    <property type="entry name" value="Bromodomain-like_sf"/>
</dbReference>